<dbReference type="EMBL" id="JANPWB010000007">
    <property type="protein sequence ID" value="KAJ1169410.1"/>
    <property type="molecule type" value="Genomic_DNA"/>
</dbReference>
<gene>
    <name evidence="1" type="ORF">NDU88_001303</name>
</gene>
<comment type="caution">
    <text evidence="1">The sequence shown here is derived from an EMBL/GenBank/DDBJ whole genome shotgun (WGS) entry which is preliminary data.</text>
</comment>
<dbReference type="AlphaFoldDB" id="A0AAV7SZM4"/>
<evidence type="ECO:0000313" key="1">
    <source>
        <dbReference type="EMBL" id="KAJ1169410.1"/>
    </source>
</evidence>
<reference evidence="1" key="1">
    <citation type="journal article" date="2022" name="bioRxiv">
        <title>Sequencing and chromosome-scale assembly of the giantPleurodeles waltlgenome.</title>
        <authorList>
            <person name="Brown T."/>
            <person name="Elewa A."/>
            <person name="Iarovenko S."/>
            <person name="Subramanian E."/>
            <person name="Araus A.J."/>
            <person name="Petzold A."/>
            <person name="Susuki M."/>
            <person name="Suzuki K.-i.T."/>
            <person name="Hayashi T."/>
            <person name="Toyoda A."/>
            <person name="Oliveira C."/>
            <person name="Osipova E."/>
            <person name="Leigh N.D."/>
            <person name="Simon A."/>
            <person name="Yun M.H."/>
        </authorList>
    </citation>
    <scope>NUCLEOTIDE SEQUENCE</scope>
    <source>
        <strain evidence="1">20211129_DDA</strain>
        <tissue evidence="1">Liver</tissue>
    </source>
</reference>
<protein>
    <submittedName>
        <fullName evidence="1">Uncharacterized protein</fullName>
    </submittedName>
</protein>
<name>A0AAV7SZM4_PLEWA</name>
<organism evidence="1 2">
    <name type="scientific">Pleurodeles waltl</name>
    <name type="common">Iberian ribbed newt</name>
    <dbReference type="NCBI Taxonomy" id="8319"/>
    <lineage>
        <taxon>Eukaryota</taxon>
        <taxon>Metazoa</taxon>
        <taxon>Chordata</taxon>
        <taxon>Craniata</taxon>
        <taxon>Vertebrata</taxon>
        <taxon>Euteleostomi</taxon>
        <taxon>Amphibia</taxon>
        <taxon>Batrachia</taxon>
        <taxon>Caudata</taxon>
        <taxon>Salamandroidea</taxon>
        <taxon>Salamandridae</taxon>
        <taxon>Pleurodelinae</taxon>
        <taxon>Pleurodeles</taxon>
    </lineage>
</organism>
<evidence type="ECO:0000313" key="2">
    <source>
        <dbReference type="Proteomes" id="UP001066276"/>
    </source>
</evidence>
<proteinExistence type="predicted"/>
<sequence>MGLTSGRHAQLSGDGPEETLAAQAPGCWWWRGFGVSSRAGGGQGAHWLGQAECWEADAELRRQPCRHWMRHTKDFDR</sequence>
<dbReference type="Proteomes" id="UP001066276">
    <property type="component" value="Chromosome 4_1"/>
</dbReference>
<accession>A0AAV7SZM4</accession>
<keyword evidence="2" id="KW-1185">Reference proteome</keyword>